<dbReference type="InterPro" id="IPR001911">
    <property type="entry name" value="Ribosomal_bS21"/>
</dbReference>
<dbReference type="PRINTS" id="PR00976">
    <property type="entry name" value="RIBOSOMALS21"/>
</dbReference>
<evidence type="ECO:0000313" key="8">
    <source>
        <dbReference type="Proteomes" id="UP001446205"/>
    </source>
</evidence>
<accession>A0ABU9D8R4</accession>
<proteinExistence type="inferred from homology"/>
<evidence type="ECO:0000256" key="6">
    <source>
        <dbReference type="RuleBase" id="RU000667"/>
    </source>
</evidence>
<dbReference type="PANTHER" id="PTHR21109">
    <property type="entry name" value="MITOCHONDRIAL 28S RIBOSOMAL PROTEIN S21"/>
    <property type="match status" value="1"/>
</dbReference>
<dbReference type="EMBL" id="JBBPCO010000008">
    <property type="protein sequence ID" value="MEK8089915.1"/>
    <property type="molecule type" value="Genomic_DNA"/>
</dbReference>
<dbReference type="NCBIfam" id="TIGR00030">
    <property type="entry name" value="S21p"/>
    <property type="match status" value="1"/>
</dbReference>
<evidence type="ECO:0000256" key="2">
    <source>
        <dbReference type="ARBA" id="ARBA00022980"/>
    </source>
</evidence>
<sequence>MPTVRVKENEPFEVALRRFKRSCEKAGVLSEVRRREFYEKPTEERKRKAAAARKRTLKRIRRQQQRLVRMY</sequence>
<evidence type="ECO:0000256" key="5">
    <source>
        <dbReference type="HAMAP-Rule" id="MF_00358"/>
    </source>
</evidence>
<dbReference type="Pfam" id="PF01165">
    <property type="entry name" value="Ribosomal_S21"/>
    <property type="match status" value="1"/>
</dbReference>
<dbReference type="InterPro" id="IPR038380">
    <property type="entry name" value="Ribosomal_bS21_sf"/>
</dbReference>
<keyword evidence="8" id="KW-1185">Reference proteome</keyword>
<name>A0ABU9D8R4_9PROT</name>
<comment type="caution">
    <text evidence="7">The sequence shown here is derived from an EMBL/GenBank/DDBJ whole genome shotgun (WGS) entry which is preliminary data.</text>
</comment>
<dbReference type="InterPro" id="IPR018278">
    <property type="entry name" value="Ribosomal_bS21_CS"/>
</dbReference>
<dbReference type="Gene3D" id="1.20.5.1150">
    <property type="entry name" value="Ribosomal protein S8"/>
    <property type="match status" value="1"/>
</dbReference>
<gene>
    <name evidence="5 7" type="primary">rpsU</name>
    <name evidence="7" type="ORF">WOB96_09065</name>
</gene>
<dbReference type="RefSeq" id="WP_341370973.1">
    <property type="nucleotide sequence ID" value="NZ_JBBPCO010000008.1"/>
</dbReference>
<keyword evidence="3 5" id="KW-0687">Ribonucleoprotein</keyword>
<dbReference type="PROSITE" id="PS01181">
    <property type="entry name" value="RIBOSOMAL_S21"/>
    <property type="match status" value="1"/>
</dbReference>
<protein>
    <recommendedName>
        <fullName evidence="4 5">Small ribosomal subunit protein bS21</fullName>
    </recommendedName>
</protein>
<evidence type="ECO:0000256" key="4">
    <source>
        <dbReference type="ARBA" id="ARBA00035135"/>
    </source>
</evidence>
<evidence type="ECO:0000313" key="7">
    <source>
        <dbReference type="EMBL" id="MEK8089915.1"/>
    </source>
</evidence>
<dbReference type="GO" id="GO:0005840">
    <property type="term" value="C:ribosome"/>
    <property type="evidence" value="ECO:0007669"/>
    <property type="project" value="UniProtKB-KW"/>
</dbReference>
<dbReference type="HAMAP" id="MF_00358">
    <property type="entry name" value="Ribosomal_bS21"/>
    <property type="match status" value="1"/>
</dbReference>
<organism evidence="7 8">
    <name type="scientific">Thermithiobacillus plumbiphilus</name>
    <dbReference type="NCBI Taxonomy" id="1729899"/>
    <lineage>
        <taxon>Bacteria</taxon>
        <taxon>Pseudomonadati</taxon>
        <taxon>Pseudomonadota</taxon>
        <taxon>Acidithiobacillia</taxon>
        <taxon>Acidithiobacillales</taxon>
        <taxon>Thermithiobacillaceae</taxon>
        <taxon>Thermithiobacillus</taxon>
    </lineage>
</organism>
<dbReference type="PANTHER" id="PTHR21109:SF22">
    <property type="entry name" value="SMALL RIBOSOMAL SUBUNIT PROTEIN BS21"/>
    <property type="match status" value="1"/>
</dbReference>
<evidence type="ECO:0000256" key="1">
    <source>
        <dbReference type="ARBA" id="ARBA00006640"/>
    </source>
</evidence>
<evidence type="ECO:0000256" key="3">
    <source>
        <dbReference type="ARBA" id="ARBA00023274"/>
    </source>
</evidence>
<keyword evidence="2 5" id="KW-0689">Ribosomal protein</keyword>
<dbReference type="Proteomes" id="UP001446205">
    <property type="component" value="Unassembled WGS sequence"/>
</dbReference>
<comment type="similarity">
    <text evidence="1 5 6">Belongs to the bacterial ribosomal protein bS21 family.</text>
</comment>
<reference evidence="7 8" key="1">
    <citation type="submission" date="2024-04" db="EMBL/GenBank/DDBJ databases">
        <authorList>
            <person name="Abashina T."/>
            <person name="Shaikin A."/>
        </authorList>
    </citation>
    <scope>NUCLEOTIDE SEQUENCE [LARGE SCALE GENOMIC DNA]</scope>
    <source>
        <strain evidence="7 8">AAFK</strain>
    </source>
</reference>